<proteinExistence type="inferred from homology"/>
<dbReference type="Pfam" id="PF04717">
    <property type="entry name" value="Phage_base_V"/>
    <property type="match status" value="1"/>
</dbReference>
<protein>
    <submittedName>
        <fullName evidence="7">Type VI secretion system Vgr family protein</fullName>
    </submittedName>
</protein>
<dbReference type="Gene3D" id="2.40.50.230">
    <property type="entry name" value="Gp5 N-terminal domain"/>
    <property type="match status" value="1"/>
</dbReference>
<dbReference type="NCBIfam" id="TIGR03361">
    <property type="entry name" value="VI_Rhs_Vgr"/>
    <property type="match status" value="1"/>
</dbReference>
<accession>A0ABW7EI01</accession>
<sequence length="987" mass="104842">MSITTTLGGDKLLVLRMEGKEQLGAVPEWRVDLVGNISLLGVRETINLHKLVGTRANVTIEHGAKRHFNGFVMEAQRGERYGRFESFRIVMRPWLWFATQTRNSRVFQNKNVRDIVREVLTPYSSDFEFRLQDTSVYKPLEYCVQYNESDFDFVSRLLEEVGIYYFFEHTDTTHTLVMLDAMGKHKPKSGTKELSWSHKLDAGKPGIVDWNLAEEVHALKAVVRDHDYLATATKIEQSEAALPTAATAKRGELEVYEYPARAVQNQVKDATQPAATAAARVAKIRLEELQSLQQVFTGTTNCNDLEVGTTFELEDALTPSDDDTYLVVSMNFSAEFGDHEAIEDLKNVANRRDGLLAHIMCISTGGNPFRPQRSTPRPVMYGPQTAIVVGKSGTEVDCDKHGRIKVQFHWDRLGKKDENSSCYIRLSQPWAGKGMGLWMIPRVGHEVVVSFLGGDPDRPLITGSVHNDVNTPTYPLPANADISGWRTQSTKDGAADERHELRFDDKKGSEYVWLQSQKNFHRHVKEDVFDWIEMNETKKVKLTRKEVVGENWYVNVGKDVMHDLGKDLHTKVAGDIFTTGAATYQLKLEKDFNTQVGADYGLDVTGKADLKAGGDIKLQSGAAGNIKTTGNLVAEAGAKLSLKATADLLMEGINVKAKGSAEIVLEASAGIKIVCGGSVITLGPAGVTIDGPLVKVNCGGGGGSAGSAESAAAAEPKAPEEAKNLEELTPAKAEDYDKLFEDPLKDEAAATPPAASATAGATGAAAPGGLVGAAAMAGPSGISAARAAALAAGAAALAAGGAVAMGLAQPQAGMREEDEPAPGDVAGMEKTLADSEAAYEAAKAGEPPPLTEEEIQAVKEAIMDESAATESDARAAEDVAQAQSAAQAETVDNVAVEKAARAAEAAAQAENAAQAQVVDSEAAYAAAKAAEAAAAAELSTQTVEQAVAASEAAYAAAKQAEADAAAQAAAAADAPPEPEPDRGGGEA</sequence>
<feature type="domain" description="Gp5/Type VI secretion system Vgr C-terminal trimerisation" evidence="6">
    <location>
        <begin position="483"/>
        <end position="591"/>
    </location>
</feature>
<feature type="domain" description="Gp5/Type VI secretion system Vgr protein OB-fold" evidence="5">
    <location>
        <begin position="397"/>
        <end position="466"/>
    </location>
</feature>
<dbReference type="EMBL" id="JBIGHY010000001">
    <property type="protein sequence ID" value="MFG6413067.1"/>
    <property type="molecule type" value="Genomic_DNA"/>
</dbReference>
<dbReference type="InterPro" id="IPR017847">
    <property type="entry name" value="T6SS_RhsGE_Vgr_subset"/>
</dbReference>
<dbReference type="SUPFAM" id="SSF69255">
    <property type="entry name" value="gp5 N-terminal domain-like"/>
    <property type="match status" value="1"/>
</dbReference>
<feature type="region of interest" description="Disordered" evidence="4">
    <location>
        <begin position="951"/>
        <end position="987"/>
    </location>
</feature>
<dbReference type="Gene3D" id="3.55.50.10">
    <property type="entry name" value="Baseplate protein-like domains"/>
    <property type="match status" value="1"/>
</dbReference>
<organism evidence="7 8">
    <name type="scientific">Pelomonas dachongensis</name>
    <dbReference type="NCBI Taxonomy" id="3299029"/>
    <lineage>
        <taxon>Bacteria</taxon>
        <taxon>Pseudomonadati</taxon>
        <taxon>Pseudomonadota</taxon>
        <taxon>Betaproteobacteria</taxon>
        <taxon>Burkholderiales</taxon>
        <taxon>Sphaerotilaceae</taxon>
        <taxon>Roseateles</taxon>
    </lineage>
</organism>
<evidence type="ECO:0000256" key="1">
    <source>
        <dbReference type="ARBA" id="ARBA00004613"/>
    </source>
</evidence>
<evidence type="ECO:0000256" key="3">
    <source>
        <dbReference type="ARBA" id="ARBA00022525"/>
    </source>
</evidence>
<dbReference type="PANTHER" id="PTHR32305:SF15">
    <property type="entry name" value="PROTEIN RHSA-RELATED"/>
    <property type="match status" value="1"/>
</dbReference>
<dbReference type="Gene3D" id="4.10.220.110">
    <property type="match status" value="1"/>
</dbReference>
<dbReference type="Proteomes" id="UP001606300">
    <property type="component" value="Unassembled WGS sequence"/>
</dbReference>
<comment type="subcellular location">
    <subcellularLocation>
        <location evidence="1">Secreted</location>
    </subcellularLocation>
</comment>
<dbReference type="Pfam" id="PF05954">
    <property type="entry name" value="Phage_GPD"/>
    <property type="match status" value="1"/>
</dbReference>
<dbReference type="Gene3D" id="2.30.110.50">
    <property type="match status" value="1"/>
</dbReference>
<evidence type="ECO:0000256" key="2">
    <source>
        <dbReference type="ARBA" id="ARBA00005558"/>
    </source>
</evidence>
<feature type="compositionally biased region" description="Low complexity" evidence="4">
    <location>
        <begin position="706"/>
        <end position="716"/>
    </location>
</feature>
<evidence type="ECO:0000313" key="8">
    <source>
        <dbReference type="Proteomes" id="UP001606300"/>
    </source>
</evidence>
<keyword evidence="8" id="KW-1185">Reference proteome</keyword>
<feature type="region of interest" description="Disordered" evidence="4">
    <location>
        <begin position="861"/>
        <end position="892"/>
    </location>
</feature>
<dbReference type="SUPFAM" id="SSF69279">
    <property type="entry name" value="Phage tail proteins"/>
    <property type="match status" value="2"/>
</dbReference>
<feature type="compositionally biased region" description="Basic and acidic residues" evidence="4">
    <location>
        <begin position="717"/>
        <end position="726"/>
    </location>
</feature>
<dbReference type="NCBIfam" id="TIGR01646">
    <property type="entry name" value="vgr_GE"/>
    <property type="match status" value="1"/>
</dbReference>
<dbReference type="Pfam" id="PF22178">
    <property type="entry name" value="Gp5_trimer_C"/>
    <property type="match status" value="1"/>
</dbReference>
<dbReference type="RefSeq" id="WP_394469146.1">
    <property type="nucleotide sequence ID" value="NZ_JBIGHY010000001.1"/>
</dbReference>
<feature type="compositionally biased region" description="Low complexity" evidence="4">
    <location>
        <begin position="951"/>
        <end position="974"/>
    </location>
</feature>
<evidence type="ECO:0000256" key="4">
    <source>
        <dbReference type="SAM" id="MobiDB-lite"/>
    </source>
</evidence>
<feature type="compositionally biased region" description="Low complexity" evidence="4">
    <location>
        <begin position="878"/>
        <end position="892"/>
    </location>
</feature>
<name>A0ABW7EI01_9BURK</name>
<dbReference type="SUPFAM" id="SSF69349">
    <property type="entry name" value="Phage fibre proteins"/>
    <property type="match status" value="1"/>
</dbReference>
<dbReference type="InterPro" id="IPR037026">
    <property type="entry name" value="Vgr_OB-fold_dom_sf"/>
</dbReference>
<dbReference type="InterPro" id="IPR006531">
    <property type="entry name" value="Gp5/Vgr_OB"/>
</dbReference>
<dbReference type="PANTHER" id="PTHR32305">
    <property type="match status" value="1"/>
</dbReference>
<reference evidence="7 8" key="1">
    <citation type="submission" date="2024-09" db="EMBL/GenBank/DDBJ databases">
        <title>Novel species of the genus Pelomonas and Roseateles isolated from streams.</title>
        <authorList>
            <person name="Lu H."/>
        </authorList>
    </citation>
    <scope>NUCLEOTIDE SEQUENCE [LARGE SCALE GENOMIC DNA]</scope>
    <source>
        <strain evidence="7 8">DC23W</strain>
    </source>
</reference>
<feature type="region of interest" description="Disordered" evidence="4">
    <location>
        <begin position="705"/>
        <end position="731"/>
    </location>
</feature>
<comment type="similarity">
    <text evidence="2">Belongs to the VgrG protein family.</text>
</comment>
<dbReference type="InterPro" id="IPR006533">
    <property type="entry name" value="T6SS_Vgr_RhsGE"/>
</dbReference>
<evidence type="ECO:0000259" key="6">
    <source>
        <dbReference type="Pfam" id="PF22178"/>
    </source>
</evidence>
<comment type="caution">
    <text evidence="7">The sequence shown here is derived from an EMBL/GenBank/DDBJ whole genome shotgun (WGS) entry which is preliminary data.</text>
</comment>
<dbReference type="InterPro" id="IPR050708">
    <property type="entry name" value="T6SS_VgrG/RHS"/>
</dbReference>
<keyword evidence="3" id="KW-0964">Secreted</keyword>
<evidence type="ECO:0000313" key="7">
    <source>
        <dbReference type="EMBL" id="MFG6413067.1"/>
    </source>
</evidence>
<dbReference type="InterPro" id="IPR054030">
    <property type="entry name" value="Gp5_Vgr_C"/>
</dbReference>
<gene>
    <name evidence="7" type="ORF">ACG02S_04060</name>
</gene>
<evidence type="ECO:0000259" key="5">
    <source>
        <dbReference type="Pfam" id="PF04717"/>
    </source>
</evidence>